<evidence type="ECO:0000256" key="1">
    <source>
        <dbReference type="ARBA" id="ARBA00022517"/>
    </source>
</evidence>
<feature type="region of interest" description="LID" evidence="7">
    <location>
        <begin position="111"/>
        <end position="121"/>
    </location>
</feature>
<keyword evidence="6 7" id="KW-0067">ATP-binding</keyword>
<keyword evidence="4 7" id="KW-0547">Nucleotide-binding</keyword>
<feature type="binding site" evidence="7">
    <location>
        <position position="16"/>
    </location>
    <ligand>
        <name>ATP</name>
        <dbReference type="ChEBI" id="CHEBI:30616"/>
    </ligand>
</feature>
<dbReference type="EC" id="2.7.4.3" evidence="7"/>
<feature type="binding site" evidence="7">
    <location>
        <position position="19"/>
    </location>
    <ligand>
        <name>ATP</name>
        <dbReference type="ChEBI" id="CHEBI:30616"/>
    </ligand>
</feature>
<comment type="catalytic activity">
    <reaction evidence="7">
        <text>ATP + H2O = ADP + phosphate + H(+)</text>
        <dbReference type="Rhea" id="RHEA:13065"/>
        <dbReference type="ChEBI" id="CHEBI:15377"/>
        <dbReference type="ChEBI" id="CHEBI:15378"/>
        <dbReference type="ChEBI" id="CHEBI:30616"/>
        <dbReference type="ChEBI" id="CHEBI:43474"/>
        <dbReference type="ChEBI" id="CHEBI:456216"/>
    </reaction>
</comment>
<proteinExistence type="inferred from homology"/>
<keyword evidence="1 7" id="KW-0690">Ribosome biogenesis</keyword>
<evidence type="ECO:0000313" key="9">
    <source>
        <dbReference type="EMBL" id="KAK7524213.1"/>
    </source>
</evidence>
<feature type="binding site" evidence="7">
    <location>
        <position position="18"/>
    </location>
    <ligand>
        <name>ATP</name>
        <dbReference type="ChEBI" id="CHEBI:30616"/>
    </ligand>
</feature>
<evidence type="ECO:0000256" key="4">
    <source>
        <dbReference type="ARBA" id="ARBA00022741"/>
    </source>
</evidence>
<keyword evidence="5 7" id="KW-0418">Kinase</keyword>
<comment type="caution">
    <text evidence="7">Lacks conserved residue(s) required for the propagation of feature annotation.</text>
</comment>
<dbReference type="EMBL" id="JBBPHU010000001">
    <property type="protein sequence ID" value="KAK7524213.1"/>
    <property type="molecule type" value="Genomic_DNA"/>
</dbReference>
<evidence type="ECO:0000256" key="8">
    <source>
        <dbReference type="SAM" id="MobiDB-lite"/>
    </source>
</evidence>
<dbReference type="Proteomes" id="UP001363622">
    <property type="component" value="Unassembled WGS sequence"/>
</dbReference>
<dbReference type="SUPFAM" id="SSF52540">
    <property type="entry name" value="P-loop containing nucleoside triphosphate hydrolases"/>
    <property type="match status" value="1"/>
</dbReference>
<feature type="region of interest" description="NMPbind" evidence="7">
    <location>
        <begin position="36"/>
        <end position="59"/>
    </location>
</feature>
<protein>
    <recommendedName>
        <fullName evidence="7">Adenylate kinase isoenzyme 6 homolog</fullName>
        <shortName evidence="7">AK6</shortName>
        <ecNumber evidence="7">2.7.4.3</ecNumber>
    </recommendedName>
    <alternativeName>
        <fullName evidence="7">Dual activity adenylate kinase/ATPase</fullName>
        <shortName evidence="7">AK/ATPase</shortName>
    </alternativeName>
</protein>
<reference evidence="9 10" key="1">
    <citation type="submission" date="2024-04" db="EMBL/GenBank/DDBJ databases">
        <title>Phyllosticta paracitricarpa is synonymous to the EU quarantine fungus P. citricarpa based on phylogenomic analyses.</title>
        <authorList>
            <consortium name="Lawrence Berkeley National Laboratory"/>
            <person name="Van Ingen-Buijs V.A."/>
            <person name="Van Westerhoven A.C."/>
            <person name="Haridas S."/>
            <person name="Skiadas P."/>
            <person name="Martin F."/>
            <person name="Groenewald J.Z."/>
            <person name="Crous P.W."/>
            <person name="Seidl M.F."/>
        </authorList>
    </citation>
    <scope>NUCLEOTIDE SEQUENCE [LARGE SCALE GENOMIC DNA]</scope>
    <source>
        <strain evidence="9 10">CBS 123371</strain>
    </source>
</reference>
<gene>
    <name evidence="9" type="ORF">IWZ03DRAFT_20471</name>
</gene>
<evidence type="ECO:0000256" key="6">
    <source>
        <dbReference type="ARBA" id="ARBA00022840"/>
    </source>
</evidence>
<organism evidence="9 10">
    <name type="scientific">Phyllosticta citriasiana</name>
    <dbReference type="NCBI Taxonomy" id="595635"/>
    <lineage>
        <taxon>Eukaryota</taxon>
        <taxon>Fungi</taxon>
        <taxon>Dikarya</taxon>
        <taxon>Ascomycota</taxon>
        <taxon>Pezizomycotina</taxon>
        <taxon>Dothideomycetes</taxon>
        <taxon>Dothideomycetes incertae sedis</taxon>
        <taxon>Botryosphaeriales</taxon>
        <taxon>Phyllostictaceae</taxon>
        <taxon>Phyllosticta</taxon>
    </lineage>
</organism>
<evidence type="ECO:0000256" key="5">
    <source>
        <dbReference type="ARBA" id="ARBA00022777"/>
    </source>
</evidence>
<dbReference type="PANTHER" id="PTHR12595:SF0">
    <property type="entry name" value="ADENYLATE KINASE ISOENZYME 6"/>
    <property type="match status" value="1"/>
</dbReference>
<comment type="similarity">
    <text evidence="7">Belongs to the adenylate kinase family. AK6 subfamily.</text>
</comment>
<comment type="subunit">
    <text evidence="7">Interacts with small ribosomal subunit protein uS11. Not a structural component of 43S pre-ribosomes, but transiently interacts with them by binding to uS11.</text>
</comment>
<comment type="caution">
    <text evidence="9">The sequence shown here is derived from an EMBL/GenBank/DDBJ whole genome shotgun (WGS) entry which is preliminary data.</text>
</comment>
<keyword evidence="7" id="KW-0539">Nucleus</keyword>
<dbReference type="HAMAP" id="MF_00039">
    <property type="entry name" value="Adenylate_kinase_AK6"/>
    <property type="match status" value="1"/>
</dbReference>
<keyword evidence="3 7" id="KW-0808">Transferase</keyword>
<evidence type="ECO:0000313" key="10">
    <source>
        <dbReference type="Proteomes" id="UP001363622"/>
    </source>
</evidence>
<feature type="binding site" evidence="7">
    <location>
        <position position="112"/>
    </location>
    <ligand>
        <name>ATP</name>
        <dbReference type="ChEBI" id="CHEBI:30616"/>
    </ligand>
</feature>
<comment type="function">
    <text evidence="7">Broad-specificity nucleoside monophosphate (NMP) kinase that catalyzes the reversible transfer of the terminal phosphate group between nucleoside triphosphates and monophosphates. Has also ATPase activity. Involved in the late cytoplasmic maturation steps of the 40S ribosomal particles, specifically 18S rRNA maturation. While NMP activity is not required for ribosome maturation, ATPase activity is. Associates transiently with small ribosomal subunit protein uS11. ATP hydrolysis breaks the interaction with uS11. May temporarily remove uS11 from the ribosome to enable a conformational change of the ribosomal RNA that is needed for the final maturation step of the small ribosomal subunit. Its NMP activity may have a role in nuclear energy homeostasis.</text>
</comment>
<keyword evidence="10" id="KW-1185">Reference proteome</keyword>
<sequence length="194" mass="21857">MPKRTLPNVIITGTPGTGKTTHAEQLAAATGLRHISVNQVAKERDCYDGYDEEVGSWVVDEDKLLDALENEAQAGGLIIDWHACDLFPRRWIDLVVVLRCNSTRLYDRLAARGYAGKKLDDNMDCEIMEVLVDEAREAFDEECVVQLTSDEADQVDANVERMEAWVRQWKSDHEDGVEMGGPGEDDKEEEEDEE</sequence>
<evidence type="ECO:0000256" key="2">
    <source>
        <dbReference type="ARBA" id="ARBA00022552"/>
    </source>
</evidence>
<name>A0ABR1KZD3_9PEZI</name>
<accession>A0ABR1KZD3</accession>
<comment type="catalytic activity">
    <reaction evidence="7">
        <text>AMP + ATP = 2 ADP</text>
        <dbReference type="Rhea" id="RHEA:12973"/>
        <dbReference type="ChEBI" id="CHEBI:30616"/>
        <dbReference type="ChEBI" id="CHEBI:456215"/>
        <dbReference type="ChEBI" id="CHEBI:456216"/>
        <dbReference type="EC" id="2.7.4.3"/>
    </reaction>
</comment>
<comment type="subcellular location">
    <subcellularLocation>
        <location evidence="7">Cytoplasm</location>
    </subcellularLocation>
    <subcellularLocation>
        <location evidence="7">Nucleus</location>
    </subcellularLocation>
</comment>
<feature type="region of interest" description="Disordered" evidence="8">
    <location>
        <begin position="170"/>
        <end position="194"/>
    </location>
</feature>
<dbReference type="PANTHER" id="PTHR12595">
    <property type="entry name" value="POS9-ACTIVATING FACTOR FAP7-RELATED"/>
    <property type="match status" value="1"/>
</dbReference>
<feature type="compositionally biased region" description="Acidic residues" evidence="8">
    <location>
        <begin position="183"/>
        <end position="194"/>
    </location>
</feature>
<dbReference type="Pfam" id="PF13238">
    <property type="entry name" value="AAA_18"/>
    <property type="match status" value="1"/>
</dbReference>
<feature type="binding site" evidence="7">
    <location>
        <position position="20"/>
    </location>
    <ligand>
        <name>ATP</name>
        <dbReference type="ChEBI" id="CHEBI:30616"/>
    </ligand>
</feature>
<evidence type="ECO:0000256" key="7">
    <source>
        <dbReference type="HAMAP-Rule" id="MF_03173"/>
    </source>
</evidence>
<evidence type="ECO:0000256" key="3">
    <source>
        <dbReference type="ARBA" id="ARBA00022679"/>
    </source>
</evidence>
<keyword evidence="7" id="KW-0963">Cytoplasm</keyword>
<dbReference type="InterPro" id="IPR020618">
    <property type="entry name" value="Adenyl_kinase_AK6"/>
</dbReference>
<feature type="binding site" evidence="7">
    <location>
        <position position="21"/>
    </location>
    <ligand>
        <name>ATP</name>
        <dbReference type="ChEBI" id="CHEBI:30616"/>
    </ligand>
</feature>
<dbReference type="Gene3D" id="3.40.50.300">
    <property type="entry name" value="P-loop containing nucleotide triphosphate hydrolases"/>
    <property type="match status" value="1"/>
</dbReference>
<keyword evidence="2 7" id="KW-0698">rRNA processing</keyword>
<dbReference type="InterPro" id="IPR027417">
    <property type="entry name" value="P-loop_NTPase"/>
</dbReference>